<reference evidence="9 10" key="1">
    <citation type="journal article" date="2016" name="Genome Biol. Evol.">
        <title>Gene Family Evolution Reflects Adaptation to Soil Environmental Stressors in the Genome of the Collembolan Orchesella cincta.</title>
        <authorList>
            <person name="Faddeeva-Vakhrusheva A."/>
            <person name="Derks M.F."/>
            <person name="Anvar S.Y."/>
            <person name="Agamennone V."/>
            <person name="Suring W."/>
            <person name="Smit S."/>
            <person name="van Straalen N.M."/>
            <person name="Roelofs D."/>
        </authorList>
    </citation>
    <scope>NUCLEOTIDE SEQUENCE [LARGE SCALE GENOMIC DNA]</scope>
    <source>
        <tissue evidence="9">Mixed pool</tissue>
    </source>
</reference>
<dbReference type="GO" id="GO:0004222">
    <property type="term" value="F:metalloendopeptidase activity"/>
    <property type="evidence" value="ECO:0007669"/>
    <property type="project" value="UniProtKB-UniRule"/>
</dbReference>
<feature type="domain" description="Peptidase M12A" evidence="8">
    <location>
        <begin position="325"/>
        <end position="518"/>
    </location>
</feature>
<keyword evidence="4 6" id="KW-0862">Zinc</keyword>
<dbReference type="SMART" id="SM00235">
    <property type="entry name" value="ZnMc"/>
    <property type="match status" value="4"/>
</dbReference>
<evidence type="ECO:0000256" key="3">
    <source>
        <dbReference type="ARBA" id="ARBA00022801"/>
    </source>
</evidence>
<dbReference type="OrthoDB" id="291007at2759"/>
<evidence type="ECO:0000256" key="6">
    <source>
        <dbReference type="PROSITE-ProRule" id="PRU01211"/>
    </source>
</evidence>
<feature type="active site" evidence="6">
    <location>
        <position position="698"/>
    </location>
</feature>
<dbReference type="Pfam" id="PF01400">
    <property type="entry name" value="Astacin"/>
    <property type="match status" value="4"/>
</dbReference>
<name>A0A1D2N4X2_ORCCI</name>
<sequence>MGSLTFVAVCLSLIAIKQITALPTNQLTLPPPQPERSRSNTALLEAKFQNGKKLSCTIDEENEHSIHAGIIPTKYRWQAFNVFIDSSYSSDERNLVNNAMYRLSQVLTCISFGIWPAGSSPSGDYVYIQKGNSCSSPVGKQTGRQNMTLASPGCMSIGTVMHEMIHALGFWHEQSRPDRDDYVTIQTQNIEPGKEHNFNKYSSGEVSTFGVTYDQRSIMHYGAKDFSKNGQPTIVAKNGGAVGSTGDLRESDKSKLKKICHRLFISSWLQRGFITATPDSVELTLPPPLPERSRLGSRFLESRINPNGTILDCTTDDDDDSQIQSGVISTRYRWENFNVFIASDYSSNERTLINNAMYRLSQVLPCVKFGIFPADSKPSGDYVNIKKGSGCSSSVGKIGGRQDLSLASPGCMSIGFHHEQCRPDRDDFVTIQPQNIEPGKEHNFKKYSSSQVSTYDVAYDQRSIMHYGAKYFSKNGQPTIVAKNGGSVGSTEDLRESDKSKLKNIFYHAFQKPKPTCTHTFLTSHFDSNQKLLNYKMRSIWFSSVCLLFITIKPTSTQSKDRLVLPPIPERSRLDTLRLEAKIQNGTQLLDCTTNESNEVEVLSGITPSRYRWTNFHVFMESNYTSDERTLINNAMDRLSKVLPCVKFGILTSKPSSGDYINIQKGTGCWSGIGKKGGAQNMSLASPGCMSVGTIMHEMIHALGFHHEQCRPDRDDFVTVQLQNVQPGLEHNFKKYSSSEVSTFGVAYDQKSIMHYSSKAFSKNGQPTMIAKSFIKNEESGSSSPIFFKLKHLKTLKPIILCIFWFVIKVTLGVVPNNLALPHTLLPEYGRINTSFLEFLLNPNGTELDCTTEEVDVADTKSGLTRRRYRWTDFNVLIANNYDSAERSLINNAMYKLSQVLPCVKFGIWPDGSNPSGDYVHIKKAVGCWSAVGRQGGVQELSLQSPECMSMRTILHELIHALGFSHEQNRPDRDEFVTVMWQNIQSGKEHNFIKRNSKEVRTFGVSYDQRSIMHYSSRSFSSNGKPTIIAKNGGKVGSLKDLRKSDIKKLKRMYNC</sequence>
<comment type="caution">
    <text evidence="9">The sequence shown here is derived from an EMBL/GenBank/DDBJ whole genome shotgun (WGS) entry which is preliminary data.</text>
</comment>
<dbReference type="PANTHER" id="PTHR10127">
    <property type="entry name" value="DISCOIDIN, CUB, EGF, LAMININ , AND ZINC METALLOPROTEASE DOMAIN CONTAINING"/>
    <property type="match status" value="1"/>
</dbReference>
<dbReference type="Gene3D" id="3.40.390.10">
    <property type="entry name" value="Collagenase (Catalytic Domain)"/>
    <property type="match status" value="4"/>
</dbReference>
<keyword evidence="5 6" id="KW-0482">Metalloprotease</keyword>
<dbReference type="PANTHER" id="PTHR10127:SF780">
    <property type="entry name" value="METALLOENDOPEPTIDASE"/>
    <property type="match status" value="1"/>
</dbReference>
<feature type="chain" id="PRO_5008811361" description="Metalloendopeptidase" evidence="7">
    <location>
        <begin position="22"/>
        <end position="1056"/>
    </location>
</feature>
<feature type="binding site" evidence="6">
    <location>
        <position position="960"/>
    </location>
    <ligand>
        <name>Zn(2+)</name>
        <dbReference type="ChEBI" id="CHEBI:29105"/>
        <note>catalytic</note>
    </ligand>
</feature>
<feature type="binding site" evidence="6">
    <location>
        <position position="707"/>
    </location>
    <ligand>
        <name>Zn(2+)</name>
        <dbReference type="ChEBI" id="CHEBI:29105"/>
        <note>catalytic</note>
    </ligand>
</feature>
<keyword evidence="2 6" id="KW-0479">Metal-binding</keyword>
<feature type="binding site" evidence="6">
    <location>
        <position position="701"/>
    </location>
    <ligand>
        <name>Zn(2+)</name>
        <dbReference type="ChEBI" id="CHEBI:29105"/>
        <note>catalytic</note>
    </ligand>
</feature>
<organism evidence="9 10">
    <name type="scientific">Orchesella cincta</name>
    <name type="common">Springtail</name>
    <name type="synonym">Podura cincta</name>
    <dbReference type="NCBI Taxonomy" id="48709"/>
    <lineage>
        <taxon>Eukaryota</taxon>
        <taxon>Metazoa</taxon>
        <taxon>Ecdysozoa</taxon>
        <taxon>Arthropoda</taxon>
        <taxon>Hexapoda</taxon>
        <taxon>Collembola</taxon>
        <taxon>Entomobryomorpha</taxon>
        <taxon>Entomobryoidea</taxon>
        <taxon>Orchesellidae</taxon>
        <taxon>Orchesellinae</taxon>
        <taxon>Orchesella</taxon>
    </lineage>
</organism>
<dbReference type="EMBL" id="LJIJ01000215">
    <property type="protein sequence ID" value="ODN00313.1"/>
    <property type="molecule type" value="Genomic_DNA"/>
</dbReference>
<dbReference type="EC" id="3.4.24.-" evidence="7"/>
<feature type="domain" description="Peptidase M12A" evidence="8">
    <location>
        <begin position="862"/>
        <end position="1056"/>
    </location>
</feature>
<feature type="signal peptide" evidence="7">
    <location>
        <begin position="1"/>
        <end position="21"/>
    </location>
</feature>
<gene>
    <name evidence="9" type="ORF">Ocin01_06369</name>
</gene>
<proteinExistence type="predicted"/>
<evidence type="ECO:0000256" key="1">
    <source>
        <dbReference type="ARBA" id="ARBA00022670"/>
    </source>
</evidence>
<evidence type="ECO:0000256" key="2">
    <source>
        <dbReference type="ARBA" id="ARBA00022723"/>
    </source>
</evidence>
<evidence type="ECO:0000313" key="9">
    <source>
        <dbReference type="EMBL" id="ODN00313.1"/>
    </source>
</evidence>
<evidence type="ECO:0000256" key="7">
    <source>
        <dbReference type="RuleBase" id="RU361183"/>
    </source>
</evidence>
<feature type="binding site" evidence="6">
    <location>
        <position position="162"/>
    </location>
    <ligand>
        <name>Zn(2+)</name>
        <dbReference type="ChEBI" id="CHEBI:29105"/>
        <note>catalytic</note>
    </ligand>
</feature>
<dbReference type="InterPro" id="IPR006026">
    <property type="entry name" value="Peptidase_Metallo"/>
</dbReference>
<dbReference type="GO" id="GO:0006508">
    <property type="term" value="P:proteolysis"/>
    <property type="evidence" value="ECO:0007669"/>
    <property type="project" value="UniProtKB-KW"/>
</dbReference>
<evidence type="ECO:0000256" key="5">
    <source>
        <dbReference type="ARBA" id="ARBA00023049"/>
    </source>
</evidence>
<keyword evidence="1 6" id="KW-0645">Protease</keyword>
<evidence type="ECO:0000259" key="8">
    <source>
        <dbReference type="PROSITE" id="PS51864"/>
    </source>
</evidence>
<dbReference type="PRINTS" id="PR00480">
    <property type="entry name" value="ASTACIN"/>
</dbReference>
<comment type="caution">
    <text evidence="6">Lacks conserved residue(s) required for the propagation of feature annotation.</text>
</comment>
<dbReference type="SUPFAM" id="SSF55486">
    <property type="entry name" value="Metalloproteases ('zincins'), catalytic domain"/>
    <property type="match status" value="4"/>
</dbReference>
<feature type="domain" description="Peptidase M12A" evidence="8">
    <location>
        <begin position="68"/>
        <end position="266"/>
    </location>
</feature>
<feature type="binding site" evidence="6">
    <location>
        <position position="697"/>
    </location>
    <ligand>
        <name>Zn(2+)</name>
        <dbReference type="ChEBI" id="CHEBI:29105"/>
        <note>catalytic</note>
    </ligand>
</feature>
<keyword evidence="10" id="KW-1185">Reference proteome</keyword>
<dbReference type="InterPro" id="IPR034035">
    <property type="entry name" value="Astacin-like_dom"/>
</dbReference>
<evidence type="ECO:0000256" key="4">
    <source>
        <dbReference type="ARBA" id="ARBA00022833"/>
    </source>
</evidence>
<dbReference type="CDD" id="cd04280">
    <property type="entry name" value="ZnMc_astacin_like"/>
    <property type="match status" value="4"/>
</dbReference>
<feature type="domain" description="Peptidase M12A" evidence="8">
    <location>
        <begin position="604"/>
        <end position="803"/>
    </location>
</feature>
<feature type="binding site" evidence="6">
    <location>
        <position position="166"/>
    </location>
    <ligand>
        <name>Zn(2+)</name>
        <dbReference type="ChEBI" id="CHEBI:29105"/>
        <note>catalytic</note>
    </ligand>
</feature>
<evidence type="ECO:0000313" key="10">
    <source>
        <dbReference type="Proteomes" id="UP000094527"/>
    </source>
</evidence>
<accession>A0A1D2N4X2</accession>
<comment type="cofactor">
    <cofactor evidence="6 7">
        <name>Zn(2+)</name>
        <dbReference type="ChEBI" id="CHEBI:29105"/>
    </cofactor>
    <text evidence="6 7">Binds 1 zinc ion per subunit.</text>
</comment>
<feature type="binding site" evidence="6">
    <location>
        <position position="966"/>
    </location>
    <ligand>
        <name>Zn(2+)</name>
        <dbReference type="ChEBI" id="CHEBI:29105"/>
        <note>catalytic</note>
    </ligand>
</feature>
<dbReference type="AlphaFoldDB" id="A0A1D2N4X2"/>
<dbReference type="InterPro" id="IPR001506">
    <property type="entry name" value="Peptidase_M12A"/>
</dbReference>
<keyword evidence="7" id="KW-0732">Signal</keyword>
<feature type="binding site" evidence="6">
    <location>
        <position position="956"/>
    </location>
    <ligand>
        <name>Zn(2+)</name>
        <dbReference type="ChEBI" id="CHEBI:29105"/>
        <note>catalytic</note>
    </ligand>
</feature>
<feature type="binding site" evidence="6">
    <location>
        <position position="172"/>
    </location>
    <ligand>
        <name>Zn(2+)</name>
        <dbReference type="ChEBI" id="CHEBI:29105"/>
        <note>catalytic</note>
    </ligand>
</feature>
<dbReference type="PROSITE" id="PS51864">
    <property type="entry name" value="ASTACIN"/>
    <property type="match status" value="4"/>
</dbReference>
<feature type="active site" evidence="6">
    <location>
        <position position="163"/>
    </location>
</feature>
<dbReference type="STRING" id="48709.A0A1D2N4X2"/>
<dbReference type="InterPro" id="IPR024079">
    <property type="entry name" value="MetalloPept_cat_dom_sf"/>
</dbReference>
<protein>
    <recommendedName>
        <fullName evidence="7">Metalloendopeptidase</fullName>
        <ecNumber evidence="7">3.4.24.-</ecNumber>
    </recommendedName>
</protein>
<keyword evidence="3 6" id="KW-0378">Hydrolase</keyword>
<dbReference type="Proteomes" id="UP000094527">
    <property type="component" value="Unassembled WGS sequence"/>
</dbReference>
<dbReference type="OMA" id="QRSIMHY"/>
<feature type="active site" evidence="6">
    <location>
        <position position="957"/>
    </location>
</feature>
<dbReference type="GO" id="GO:0008270">
    <property type="term" value="F:zinc ion binding"/>
    <property type="evidence" value="ECO:0007669"/>
    <property type="project" value="UniProtKB-UniRule"/>
</dbReference>